<keyword evidence="2" id="KW-0963">Cytoplasm</keyword>
<dbReference type="Proteomes" id="UP001652740">
    <property type="component" value="Unplaced"/>
</dbReference>
<organism evidence="6 7">
    <name type="scientific">Galleria mellonella</name>
    <name type="common">Greater wax moth</name>
    <dbReference type="NCBI Taxonomy" id="7137"/>
    <lineage>
        <taxon>Eukaryota</taxon>
        <taxon>Metazoa</taxon>
        <taxon>Ecdysozoa</taxon>
        <taxon>Arthropoda</taxon>
        <taxon>Hexapoda</taxon>
        <taxon>Insecta</taxon>
        <taxon>Pterygota</taxon>
        <taxon>Neoptera</taxon>
        <taxon>Endopterygota</taxon>
        <taxon>Lepidoptera</taxon>
        <taxon>Glossata</taxon>
        <taxon>Ditrysia</taxon>
        <taxon>Pyraloidea</taxon>
        <taxon>Pyralidae</taxon>
        <taxon>Galleriinae</taxon>
        <taxon>Galleria</taxon>
    </lineage>
</organism>
<dbReference type="Pfam" id="PF03148">
    <property type="entry name" value="Tektin"/>
    <property type="match status" value="1"/>
</dbReference>
<keyword evidence="6" id="KW-1185">Reference proteome</keyword>
<evidence type="ECO:0000313" key="6">
    <source>
        <dbReference type="Proteomes" id="UP001652740"/>
    </source>
</evidence>
<evidence type="ECO:0000256" key="1">
    <source>
        <dbReference type="ARBA" id="ARBA00007209"/>
    </source>
</evidence>
<reference evidence="7" key="1">
    <citation type="submission" date="2025-08" db="UniProtKB">
        <authorList>
            <consortium name="RefSeq"/>
        </authorList>
    </citation>
    <scope>IDENTIFICATION</scope>
    <source>
        <tissue evidence="7">Whole larvae</tissue>
    </source>
</reference>
<keyword evidence="4" id="KW-0282">Flagellum</keyword>
<evidence type="ECO:0000313" key="7">
    <source>
        <dbReference type="RefSeq" id="XP_052758031.1"/>
    </source>
</evidence>
<sequence>MAANNSNFTCPNVCPNYEKVVEKPPEYLEAGMSRGSENPYASSYVPGQIQPPEKKVYPAGAPPKYLPQPTDSTSGDILGMGPIGPWAAGHLDWTPQAGTTGVRPVVDKYSITRYSTGEWRKHNEYILTPIATDKAKATDINSRKDITNAFINLDNKQADSNKKLEKRVKDLSYWKKRVEETIKAITDEINTLDEDRTRLKGACRILNMPEAISRECLELRTNRYEPDLVRDDAEQELIKEVSIVGEIRRVFNNTLAKVEEQMIMNKAAKTSIEFDWSDKMVSLKADKRNLNLTPESNLLLYHPGVARWPENATTLEYWEHFCSESIRNCDEVRIKSENLRKDLSTIIAKGSQDMKLQADRTNYALAETVSATEELCEKLEENLKDNLQKIADVENLIDYLKDALRKVDERAKLVMTRLHVRNYDRPNVENCRDEAQYALIAEAKFIKETSESLCDKIREAESVRSELMKYRGDLEKQIRRKKNSRLNIDQDRLARVRAHMPTPKEFAAG</sequence>
<feature type="coiled-coil region" evidence="5">
    <location>
        <begin position="369"/>
        <end position="410"/>
    </location>
</feature>
<keyword evidence="4" id="KW-0969">Cilium</keyword>
<dbReference type="PANTHER" id="PTHR19960:SF12">
    <property type="entry name" value="TEKTIN-4"/>
    <property type="match status" value="1"/>
</dbReference>
<evidence type="ECO:0000256" key="2">
    <source>
        <dbReference type="ARBA" id="ARBA00022490"/>
    </source>
</evidence>
<evidence type="ECO:0000256" key="5">
    <source>
        <dbReference type="SAM" id="Coils"/>
    </source>
</evidence>
<evidence type="ECO:0000256" key="4">
    <source>
        <dbReference type="RuleBase" id="RU367040"/>
    </source>
</evidence>
<dbReference type="InterPro" id="IPR000435">
    <property type="entry name" value="Tektins"/>
</dbReference>
<dbReference type="PANTHER" id="PTHR19960">
    <property type="entry name" value="TEKTIN"/>
    <property type="match status" value="1"/>
</dbReference>
<evidence type="ECO:0000256" key="3">
    <source>
        <dbReference type="ARBA" id="ARBA00023054"/>
    </source>
</evidence>
<dbReference type="InterPro" id="IPR048256">
    <property type="entry name" value="Tektin-like"/>
</dbReference>
<protein>
    <recommendedName>
        <fullName evidence="4">Tektin</fullName>
    </recommendedName>
</protein>
<proteinExistence type="inferred from homology"/>
<comment type="subcellular location">
    <subcellularLocation>
        <location evidence="4">Cytoplasm</location>
        <location evidence="4">Cytoskeleton</location>
        <location evidence="4">Cilium axoneme</location>
    </subcellularLocation>
</comment>
<gene>
    <name evidence="7" type="primary">LOC113512743</name>
</gene>
<name>A0ABM3N376_GALME</name>
<accession>A0ABM3N376</accession>
<keyword evidence="3 5" id="KW-0175">Coiled coil</keyword>
<comment type="similarity">
    <text evidence="1 4">Belongs to the tektin family.</text>
</comment>
<dbReference type="RefSeq" id="XP_052758031.1">
    <property type="nucleotide sequence ID" value="XM_052902071.1"/>
</dbReference>
<dbReference type="GeneID" id="113512743"/>
<keyword evidence="4" id="KW-0966">Cell projection</keyword>